<dbReference type="PROSITE" id="PS51005">
    <property type="entry name" value="NAC"/>
    <property type="match status" value="1"/>
</dbReference>
<dbReference type="Gene3D" id="2.170.150.80">
    <property type="entry name" value="NAC domain"/>
    <property type="match status" value="1"/>
</dbReference>
<evidence type="ECO:0000256" key="3">
    <source>
        <dbReference type="ARBA" id="ARBA00023163"/>
    </source>
</evidence>
<accession>A0AAW1KDK0</accession>
<evidence type="ECO:0000256" key="2">
    <source>
        <dbReference type="ARBA" id="ARBA00023125"/>
    </source>
</evidence>
<evidence type="ECO:0000313" key="7">
    <source>
        <dbReference type="EMBL" id="KAK9715814.1"/>
    </source>
</evidence>
<dbReference type="GO" id="GO:0006355">
    <property type="term" value="P:regulation of DNA-templated transcription"/>
    <property type="evidence" value="ECO:0007669"/>
    <property type="project" value="InterPro"/>
</dbReference>
<gene>
    <name evidence="7" type="ORF">RND81_06G191300</name>
</gene>
<dbReference type="SUPFAM" id="SSF101941">
    <property type="entry name" value="NAC domain"/>
    <property type="match status" value="1"/>
</dbReference>
<sequence>MADNNLPPGFRFFPTDEELVVHFLHRRDGILPFRPDVIPDLDVYPYNPWDLEGKALREGSKRYYYSRRVQHRVTESGYWKQMGVDEPIMSSTSSMKIVGIKKYFVFYIGEPHAAASDWTTWIMHEYSLPDSPSSSRSSSKRRSNSKKDFSRWVICKVYEQRDDDDGDGDDETELSCLDEVFLSMEDLEDISLPN</sequence>
<proteinExistence type="predicted"/>
<organism evidence="7 8">
    <name type="scientific">Saponaria officinalis</name>
    <name type="common">Common soapwort</name>
    <name type="synonym">Lychnis saponaria</name>
    <dbReference type="NCBI Taxonomy" id="3572"/>
    <lineage>
        <taxon>Eukaryota</taxon>
        <taxon>Viridiplantae</taxon>
        <taxon>Streptophyta</taxon>
        <taxon>Embryophyta</taxon>
        <taxon>Tracheophyta</taxon>
        <taxon>Spermatophyta</taxon>
        <taxon>Magnoliopsida</taxon>
        <taxon>eudicotyledons</taxon>
        <taxon>Gunneridae</taxon>
        <taxon>Pentapetalae</taxon>
        <taxon>Caryophyllales</taxon>
        <taxon>Caryophyllaceae</taxon>
        <taxon>Caryophylleae</taxon>
        <taxon>Saponaria</taxon>
    </lineage>
</organism>
<name>A0AAW1KDK0_SAPOF</name>
<evidence type="ECO:0000256" key="1">
    <source>
        <dbReference type="ARBA" id="ARBA00023015"/>
    </source>
</evidence>
<reference evidence="7" key="1">
    <citation type="submission" date="2024-03" db="EMBL/GenBank/DDBJ databases">
        <title>WGS assembly of Saponaria officinalis var. Norfolk2.</title>
        <authorList>
            <person name="Jenkins J."/>
            <person name="Shu S."/>
            <person name="Grimwood J."/>
            <person name="Barry K."/>
            <person name="Goodstein D."/>
            <person name="Schmutz J."/>
            <person name="Leebens-Mack J."/>
            <person name="Osbourn A."/>
        </authorList>
    </citation>
    <scope>NUCLEOTIDE SEQUENCE [LARGE SCALE GENOMIC DNA]</scope>
    <source>
        <strain evidence="7">JIC</strain>
    </source>
</reference>
<dbReference type="InterPro" id="IPR003441">
    <property type="entry name" value="NAC-dom"/>
</dbReference>
<keyword evidence="3" id="KW-0804">Transcription</keyword>
<dbReference type="FunFam" id="2.170.150.80:FF:000014">
    <property type="entry name" value="NAC domain-containing protein 104"/>
    <property type="match status" value="1"/>
</dbReference>
<evidence type="ECO:0000256" key="5">
    <source>
        <dbReference type="SAM" id="MobiDB-lite"/>
    </source>
</evidence>
<evidence type="ECO:0000313" key="8">
    <source>
        <dbReference type="Proteomes" id="UP001443914"/>
    </source>
</evidence>
<keyword evidence="8" id="KW-1185">Reference proteome</keyword>
<dbReference type="PANTHER" id="PTHR31719">
    <property type="entry name" value="NAC TRANSCRIPTION FACTOR 56"/>
    <property type="match status" value="1"/>
</dbReference>
<dbReference type="GO" id="GO:0048731">
    <property type="term" value="P:system development"/>
    <property type="evidence" value="ECO:0007669"/>
    <property type="project" value="TreeGrafter"/>
</dbReference>
<dbReference type="GO" id="GO:0003677">
    <property type="term" value="F:DNA binding"/>
    <property type="evidence" value="ECO:0007669"/>
    <property type="project" value="UniProtKB-KW"/>
</dbReference>
<evidence type="ECO:0000256" key="4">
    <source>
        <dbReference type="ARBA" id="ARBA00023242"/>
    </source>
</evidence>
<feature type="domain" description="NAC" evidence="6">
    <location>
        <begin position="6"/>
        <end position="160"/>
    </location>
</feature>
<comment type="caution">
    <text evidence="7">The sequence shown here is derived from an EMBL/GenBank/DDBJ whole genome shotgun (WGS) entry which is preliminary data.</text>
</comment>
<dbReference type="EMBL" id="JBDFQZ010000006">
    <property type="protein sequence ID" value="KAK9715814.1"/>
    <property type="molecule type" value="Genomic_DNA"/>
</dbReference>
<dbReference type="Proteomes" id="UP001443914">
    <property type="component" value="Unassembled WGS sequence"/>
</dbReference>
<protein>
    <recommendedName>
        <fullName evidence="6">NAC domain-containing protein</fullName>
    </recommendedName>
</protein>
<evidence type="ECO:0000259" key="6">
    <source>
        <dbReference type="PROSITE" id="PS51005"/>
    </source>
</evidence>
<keyword evidence="1" id="KW-0805">Transcription regulation</keyword>
<keyword evidence="4" id="KW-0539">Nucleus</keyword>
<dbReference type="AlphaFoldDB" id="A0AAW1KDK0"/>
<dbReference type="InterPro" id="IPR036093">
    <property type="entry name" value="NAC_dom_sf"/>
</dbReference>
<dbReference type="Pfam" id="PF02365">
    <property type="entry name" value="NAM"/>
    <property type="match status" value="1"/>
</dbReference>
<feature type="region of interest" description="Disordered" evidence="5">
    <location>
        <begin position="128"/>
        <end position="148"/>
    </location>
</feature>
<keyword evidence="2" id="KW-0238">DNA-binding</keyword>
<dbReference type="PANTHER" id="PTHR31719:SF134">
    <property type="entry name" value="NAC DOMAIN-CONTAINING PROTEIN 104"/>
    <property type="match status" value="1"/>
</dbReference>